<evidence type="ECO:0000256" key="1">
    <source>
        <dbReference type="SAM" id="Phobius"/>
    </source>
</evidence>
<dbReference type="RefSeq" id="WP_105482902.1">
    <property type="nucleotide sequence ID" value="NZ_NIGF01000004.1"/>
</dbReference>
<keyword evidence="1" id="KW-0812">Transmembrane</keyword>
<keyword evidence="1" id="KW-0472">Membrane</keyword>
<evidence type="ECO:0000313" key="2">
    <source>
        <dbReference type="EMBL" id="PQV64519.1"/>
    </source>
</evidence>
<dbReference type="Proteomes" id="UP000237684">
    <property type="component" value="Unassembled WGS sequence"/>
</dbReference>
<accession>A0A2S8SUS6</accession>
<comment type="caution">
    <text evidence="2">The sequence shown here is derived from an EMBL/GenBank/DDBJ whole genome shotgun (WGS) entry which is preliminary data.</text>
</comment>
<reference evidence="2 3" key="1">
    <citation type="journal article" date="2018" name="Syst. Appl. Microbiol.">
        <title>Abditibacterium utsteinense sp. nov., the first cultivated member of candidate phylum FBP, isolated from ice-free Antarctic soil samples.</title>
        <authorList>
            <person name="Tahon G."/>
            <person name="Tytgat B."/>
            <person name="Lebbe L."/>
            <person name="Carlier A."/>
            <person name="Willems A."/>
        </authorList>
    </citation>
    <scope>NUCLEOTIDE SEQUENCE [LARGE SCALE GENOMIC DNA]</scope>
    <source>
        <strain evidence="2 3">LMG 29911</strain>
    </source>
</reference>
<feature type="transmembrane region" description="Helical" evidence="1">
    <location>
        <begin position="65"/>
        <end position="81"/>
    </location>
</feature>
<proteinExistence type="predicted"/>
<feature type="transmembrane region" description="Helical" evidence="1">
    <location>
        <begin position="37"/>
        <end position="53"/>
    </location>
</feature>
<dbReference type="OrthoDB" id="9814932at2"/>
<sequence>MTQNPQKMKGEAFERLAFTFCKIATLCLFAGRFALPIAASGAALFFALAHFSGHKETRCLGKHPLLISAFWVLVVAVWIWRQA</sequence>
<dbReference type="AlphaFoldDB" id="A0A2S8SUS6"/>
<dbReference type="InParanoid" id="A0A2S8SUS6"/>
<dbReference type="EMBL" id="NIGF01000004">
    <property type="protein sequence ID" value="PQV64519.1"/>
    <property type="molecule type" value="Genomic_DNA"/>
</dbReference>
<organism evidence="2 3">
    <name type="scientific">Abditibacterium utsteinense</name>
    <dbReference type="NCBI Taxonomy" id="1960156"/>
    <lineage>
        <taxon>Bacteria</taxon>
        <taxon>Pseudomonadati</taxon>
        <taxon>Abditibacteriota</taxon>
        <taxon>Abditibacteriia</taxon>
        <taxon>Abditibacteriales</taxon>
        <taxon>Abditibacteriaceae</taxon>
        <taxon>Abditibacterium</taxon>
    </lineage>
</organism>
<gene>
    <name evidence="2" type="ORF">B1R32_10412</name>
</gene>
<evidence type="ECO:0000313" key="3">
    <source>
        <dbReference type="Proteomes" id="UP000237684"/>
    </source>
</evidence>
<keyword evidence="3" id="KW-1185">Reference proteome</keyword>
<name>A0A2S8SUS6_9BACT</name>
<protein>
    <submittedName>
        <fullName evidence="2">Uncharacterized protein</fullName>
    </submittedName>
</protein>
<keyword evidence="1" id="KW-1133">Transmembrane helix</keyword>